<sequence length="273" mass="28935">MFILAVLGASTIYVTISTDTTITTYITSSTTSTINSCSPLPIKLTTSTRSVSTFTTTTNTRTATIGGSTVTVNSPSPTPTPTSLISTSTPSTTGQAARNLTPSNSIKTILNIDSVLKKTSTSSLSKKTITVTKQKIESADIDTYYPSMNMINSIYTKSGQDLDSINAELNSIKSSLSEAIKGFQTTTPQSTTNIVLLNDESQQAKSADQNVRLNNVDANNINNLLNGGSSQLLVTAGKYNKLDSPSPGNQNGVDVQSILSEIRDTVKNINYPV</sequence>
<gene>
    <name evidence="3" type="ORF">AYI68_g5494</name>
</gene>
<keyword evidence="4" id="KW-1185">Reference proteome</keyword>
<protein>
    <submittedName>
        <fullName evidence="3">Uncharacterized protein</fullName>
    </submittedName>
</protein>
<accession>A0A1R0GU35</accession>
<evidence type="ECO:0000256" key="1">
    <source>
        <dbReference type="SAM" id="MobiDB-lite"/>
    </source>
</evidence>
<dbReference type="EMBL" id="LSSL01003504">
    <property type="protein sequence ID" value="OLY80412.1"/>
    <property type="molecule type" value="Genomic_DNA"/>
</dbReference>
<feature type="chain" id="PRO_5012773967" evidence="2">
    <location>
        <begin position="18"/>
        <end position="273"/>
    </location>
</feature>
<organism evidence="3 4">
    <name type="scientific">Smittium mucronatum</name>
    <dbReference type="NCBI Taxonomy" id="133383"/>
    <lineage>
        <taxon>Eukaryota</taxon>
        <taxon>Fungi</taxon>
        <taxon>Fungi incertae sedis</taxon>
        <taxon>Zoopagomycota</taxon>
        <taxon>Kickxellomycotina</taxon>
        <taxon>Harpellomycetes</taxon>
        <taxon>Harpellales</taxon>
        <taxon>Legeriomycetaceae</taxon>
        <taxon>Smittium</taxon>
    </lineage>
</organism>
<feature type="region of interest" description="Disordered" evidence="1">
    <location>
        <begin position="72"/>
        <end position="97"/>
    </location>
</feature>
<dbReference type="AlphaFoldDB" id="A0A1R0GU35"/>
<keyword evidence="2" id="KW-0732">Signal</keyword>
<reference evidence="3 4" key="1">
    <citation type="journal article" date="2016" name="Mol. Biol. Evol.">
        <title>Genome-Wide Survey of Gut Fungi (Harpellales) Reveals the First Horizontally Transferred Ubiquitin Gene from a Mosquito Host.</title>
        <authorList>
            <person name="Wang Y."/>
            <person name="White M.M."/>
            <person name="Kvist S."/>
            <person name="Moncalvo J.M."/>
        </authorList>
    </citation>
    <scope>NUCLEOTIDE SEQUENCE [LARGE SCALE GENOMIC DNA]</scope>
    <source>
        <strain evidence="3 4">ALG-7-W6</strain>
    </source>
</reference>
<feature type="compositionally biased region" description="Low complexity" evidence="1">
    <location>
        <begin position="72"/>
        <end position="93"/>
    </location>
</feature>
<evidence type="ECO:0000313" key="3">
    <source>
        <dbReference type="EMBL" id="OLY80412.1"/>
    </source>
</evidence>
<evidence type="ECO:0000313" key="4">
    <source>
        <dbReference type="Proteomes" id="UP000187455"/>
    </source>
</evidence>
<proteinExistence type="predicted"/>
<name>A0A1R0GU35_9FUNG</name>
<comment type="caution">
    <text evidence="3">The sequence shown here is derived from an EMBL/GenBank/DDBJ whole genome shotgun (WGS) entry which is preliminary data.</text>
</comment>
<evidence type="ECO:0000256" key="2">
    <source>
        <dbReference type="SAM" id="SignalP"/>
    </source>
</evidence>
<feature type="signal peptide" evidence="2">
    <location>
        <begin position="1"/>
        <end position="17"/>
    </location>
</feature>
<dbReference type="Proteomes" id="UP000187455">
    <property type="component" value="Unassembled WGS sequence"/>
</dbReference>